<dbReference type="PROSITE" id="PS50937">
    <property type="entry name" value="HTH_MERR_2"/>
    <property type="match status" value="1"/>
</dbReference>
<keyword evidence="4" id="KW-0238">DNA-binding</keyword>
<keyword evidence="8" id="KW-1185">Reference proteome</keyword>
<protein>
    <submittedName>
        <fullName evidence="7">Cu(I)-responsive transcriptional regulator</fullName>
    </submittedName>
</protein>
<comment type="subcellular location">
    <subcellularLocation>
        <location evidence="1">Cytoplasm</location>
    </subcellularLocation>
</comment>
<feature type="domain" description="HTH merR-type" evidence="6">
    <location>
        <begin position="1"/>
        <end position="69"/>
    </location>
</feature>
<dbReference type="AlphaFoldDB" id="A0A3N4N560"/>
<dbReference type="Gene3D" id="1.10.1660.10">
    <property type="match status" value="1"/>
</dbReference>
<dbReference type="GO" id="GO:0005507">
    <property type="term" value="F:copper ion binding"/>
    <property type="evidence" value="ECO:0007669"/>
    <property type="project" value="InterPro"/>
</dbReference>
<evidence type="ECO:0000256" key="3">
    <source>
        <dbReference type="ARBA" id="ARBA00023015"/>
    </source>
</evidence>
<dbReference type="GO" id="GO:0003700">
    <property type="term" value="F:DNA-binding transcription factor activity"/>
    <property type="evidence" value="ECO:0007669"/>
    <property type="project" value="InterPro"/>
</dbReference>
<accession>A0A3N4N560</accession>
<organism evidence="7 8">
    <name type="scientific">Neisseria weixii</name>
    <dbReference type="NCBI Taxonomy" id="1853276"/>
    <lineage>
        <taxon>Bacteria</taxon>
        <taxon>Pseudomonadati</taxon>
        <taxon>Pseudomonadota</taxon>
        <taxon>Betaproteobacteria</taxon>
        <taxon>Neisseriales</taxon>
        <taxon>Neisseriaceae</taxon>
        <taxon>Neisseria</taxon>
    </lineage>
</organism>
<proteinExistence type="predicted"/>
<reference evidence="7 8" key="1">
    <citation type="submission" date="2018-11" db="EMBL/GenBank/DDBJ databases">
        <title>Neisseria weixii sp. nov. isolated from the rectal contents of plateau pika (Ochotona cruzoniae).</title>
        <authorList>
            <person name="Zhang G."/>
        </authorList>
    </citation>
    <scope>NUCLEOTIDE SEQUENCE [LARGE SCALE GENOMIC DNA]</scope>
    <source>
        <strain evidence="7 8">10009</strain>
    </source>
</reference>
<keyword evidence="5" id="KW-0804">Transcription</keyword>
<evidence type="ECO:0000313" key="8">
    <source>
        <dbReference type="Proteomes" id="UP000272412"/>
    </source>
</evidence>
<dbReference type="PROSITE" id="PS00552">
    <property type="entry name" value="HTH_MERR_1"/>
    <property type="match status" value="1"/>
</dbReference>
<dbReference type="SMART" id="SM00422">
    <property type="entry name" value="HTH_MERR"/>
    <property type="match status" value="1"/>
</dbReference>
<dbReference type="InterPro" id="IPR047057">
    <property type="entry name" value="MerR_fam"/>
</dbReference>
<evidence type="ECO:0000259" key="6">
    <source>
        <dbReference type="PROSITE" id="PS50937"/>
    </source>
</evidence>
<dbReference type="Proteomes" id="UP000272412">
    <property type="component" value="Unassembled WGS sequence"/>
</dbReference>
<sequence length="137" mass="15632">MNISEIAKRSGLSSKMIRDYEKIGLIPAAGRNESGYRQYQEKDLDTLMFIKHSRDVDFSLAQIETLLRLKHNPQRTSAQVKQLVAEHIATLQEKISRLQSMTATLQSWHDCCQGNDDPECAIIEQLSENTLKKSCHD</sequence>
<evidence type="ECO:0000313" key="7">
    <source>
        <dbReference type="EMBL" id="RPD89287.1"/>
    </source>
</evidence>
<dbReference type="GO" id="GO:0005737">
    <property type="term" value="C:cytoplasm"/>
    <property type="evidence" value="ECO:0007669"/>
    <property type="project" value="UniProtKB-SubCell"/>
</dbReference>
<evidence type="ECO:0000256" key="4">
    <source>
        <dbReference type="ARBA" id="ARBA00023125"/>
    </source>
</evidence>
<evidence type="ECO:0000256" key="5">
    <source>
        <dbReference type="ARBA" id="ARBA00023163"/>
    </source>
</evidence>
<dbReference type="Pfam" id="PF00376">
    <property type="entry name" value="MerR"/>
    <property type="match status" value="1"/>
</dbReference>
<name>A0A3N4N560_9NEIS</name>
<evidence type="ECO:0000256" key="1">
    <source>
        <dbReference type="ARBA" id="ARBA00004496"/>
    </source>
</evidence>
<dbReference type="SUPFAM" id="SSF46955">
    <property type="entry name" value="Putative DNA-binding domain"/>
    <property type="match status" value="1"/>
</dbReference>
<dbReference type="InterPro" id="IPR011789">
    <property type="entry name" value="CueR"/>
</dbReference>
<evidence type="ECO:0000256" key="2">
    <source>
        <dbReference type="ARBA" id="ARBA00022490"/>
    </source>
</evidence>
<dbReference type="Pfam" id="PF09278">
    <property type="entry name" value="MerR-DNA-bind"/>
    <property type="match status" value="1"/>
</dbReference>
<dbReference type="NCBIfam" id="TIGR02044">
    <property type="entry name" value="CueR"/>
    <property type="match status" value="1"/>
</dbReference>
<dbReference type="PANTHER" id="PTHR30204">
    <property type="entry name" value="REDOX-CYCLING DRUG-SENSING TRANSCRIPTIONAL ACTIVATOR SOXR"/>
    <property type="match status" value="1"/>
</dbReference>
<dbReference type="EMBL" id="RPFL01000008">
    <property type="protein sequence ID" value="RPD89287.1"/>
    <property type="molecule type" value="Genomic_DNA"/>
</dbReference>
<dbReference type="InterPro" id="IPR009061">
    <property type="entry name" value="DNA-bd_dom_put_sf"/>
</dbReference>
<keyword evidence="3" id="KW-0805">Transcription regulation</keyword>
<dbReference type="PRINTS" id="PR00040">
    <property type="entry name" value="HTHMERR"/>
</dbReference>
<dbReference type="InterPro" id="IPR000551">
    <property type="entry name" value="MerR-type_HTH_dom"/>
</dbReference>
<keyword evidence="2" id="KW-0963">Cytoplasm</keyword>
<gene>
    <name evidence="7" type="primary">cueR</name>
    <name evidence="7" type="ORF">EGK74_04380</name>
</gene>
<dbReference type="CDD" id="cd01108">
    <property type="entry name" value="HTH_CueR"/>
    <property type="match status" value="1"/>
</dbReference>
<dbReference type="OrthoDB" id="9808480at2"/>
<dbReference type="PANTHER" id="PTHR30204:SF94">
    <property type="entry name" value="HEAVY METAL-DEPENDENT TRANSCRIPTIONAL REGULATOR HI_0293-RELATED"/>
    <property type="match status" value="1"/>
</dbReference>
<comment type="caution">
    <text evidence="7">The sequence shown here is derived from an EMBL/GenBank/DDBJ whole genome shotgun (WGS) entry which is preliminary data.</text>
</comment>
<dbReference type="InterPro" id="IPR015358">
    <property type="entry name" value="Tscrpt_reg_MerR_DNA-bd"/>
</dbReference>
<dbReference type="RefSeq" id="WP_123804421.1">
    <property type="nucleotide sequence ID" value="NZ_RPFL01000008.1"/>
</dbReference>
<dbReference type="GO" id="GO:0045893">
    <property type="term" value="P:positive regulation of DNA-templated transcription"/>
    <property type="evidence" value="ECO:0007669"/>
    <property type="project" value="InterPro"/>
</dbReference>
<dbReference type="GO" id="GO:0003677">
    <property type="term" value="F:DNA binding"/>
    <property type="evidence" value="ECO:0007669"/>
    <property type="project" value="UniProtKB-KW"/>
</dbReference>